<keyword evidence="1" id="KW-0812">Transmembrane</keyword>
<evidence type="ECO:0000313" key="3">
    <source>
        <dbReference type="Proteomes" id="UP000013270"/>
    </source>
</evidence>
<dbReference type="PATRIC" id="fig|1217651.3.peg.3626"/>
<comment type="caution">
    <text evidence="2">The sequence shown here is derived from an EMBL/GenBank/DDBJ whole genome shotgun (WGS) entry which is preliminary data.</text>
</comment>
<sequence>MDTNSNVTSTADLLKRSRKVAKTVSKNQHQVVDKSTIVTQDTKISDVYNETSDVKDTEIIAETQGGIFGDYEYKSKKDVGYLLAEAEQGGQGVTTLYLRKVTPEGNLKAQPDVNALETQADQAQDAYKKFQKTTGNAYQGFATTREASEETKLQFYSVTSAVAVLAVGLATIG</sequence>
<evidence type="ECO:0000256" key="1">
    <source>
        <dbReference type="SAM" id="Phobius"/>
    </source>
</evidence>
<evidence type="ECO:0000313" key="2">
    <source>
        <dbReference type="EMBL" id="ENV20394.1"/>
    </source>
</evidence>
<organism evidence="2 3">
    <name type="scientific">Acinetobacter bereziniae NIPH 3</name>
    <dbReference type="NCBI Taxonomy" id="1217651"/>
    <lineage>
        <taxon>Bacteria</taxon>
        <taxon>Pseudomonadati</taxon>
        <taxon>Pseudomonadota</taxon>
        <taxon>Gammaproteobacteria</taxon>
        <taxon>Moraxellales</taxon>
        <taxon>Moraxellaceae</taxon>
        <taxon>Acinetobacter</taxon>
    </lineage>
</organism>
<accession>N8YGK1</accession>
<dbReference type="Proteomes" id="UP000013270">
    <property type="component" value="Unassembled WGS sequence"/>
</dbReference>
<protein>
    <submittedName>
        <fullName evidence="2">Uncharacterized protein</fullName>
    </submittedName>
</protein>
<gene>
    <name evidence="2" type="ORF">F963_03679</name>
</gene>
<keyword evidence="1" id="KW-1133">Transmembrane helix</keyword>
<proteinExistence type="predicted"/>
<dbReference type="EMBL" id="APPK01000049">
    <property type="protein sequence ID" value="ENV20394.1"/>
    <property type="molecule type" value="Genomic_DNA"/>
</dbReference>
<keyword evidence="1" id="KW-0472">Membrane</keyword>
<name>N8YGK1_ACIBZ</name>
<dbReference type="RefSeq" id="WP_004824724.1">
    <property type="nucleotide sequence ID" value="NZ_KB849459.1"/>
</dbReference>
<feature type="transmembrane region" description="Helical" evidence="1">
    <location>
        <begin position="153"/>
        <end position="172"/>
    </location>
</feature>
<dbReference type="AlphaFoldDB" id="N8YGK1"/>
<reference evidence="2 3" key="1">
    <citation type="submission" date="2013-02" db="EMBL/GenBank/DDBJ databases">
        <title>The Genome Sequence of Acinetobacter bereziniae NIPH 3.</title>
        <authorList>
            <consortium name="The Broad Institute Genome Sequencing Platform"/>
            <consortium name="The Broad Institute Genome Sequencing Center for Infectious Disease"/>
            <person name="Cerqueira G."/>
            <person name="Feldgarden M."/>
            <person name="Courvalin P."/>
            <person name="Perichon B."/>
            <person name="Grillot-Courvalin C."/>
            <person name="Clermont D."/>
            <person name="Rocha E."/>
            <person name="Yoon E.-J."/>
            <person name="Nemec A."/>
            <person name="Walker B."/>
            <person name="Young S.K."/>
            <person name="Zeng Q."/>
            <person name="Gargeya S."/>
            <person name="Fitzgerald M."/>
            <person name="Haas B."/>
            <person name="Abouelleil A."/>
            <person name="Alvarado L."/>
            <person name="Arachchi H.M."/>
            <person name="Berlin A.M."/>
            <person name="Chapman S.B."/>
            <person name="Dewar J."/>
            <person name="Goldberg J."/>
            <person name="Griggs A."/>
            <person name="Gujja S."/>
            <person name="Hansen M."/>
            <person name="Howarth C."/>
            <person name="Imamovic A."/>
            <person name="Larimer J."/>
            <person name="McCowan C."/>
            <person name="Murphy C."/>
            <person name="Neiman D."/>
            <person name="Pearson M."/>
            <person name="Priest M."/>
            <person name="Roberts A."/>
            <person name="Saif S."/>
            <person name="Shea T."/>
            <person name="Sisk P."/>
            <person name="Sykes S."/>
            <person name="Wortman J."/>
            <person name="Nusbaum C."/>
            <person name="Birren B."/>
        </authorList>
    </citation>
    <scope>NUCLEOTIDE SEQUENCE [LARGE SCALE GENOMIC DNA]</scope>
    <source>
        <strain evidence="2 3">NIPH 3</strain>
    </source>
</reference>
<dbReference type="HOGENOM" id="CLU_1544306_0_0_6"/>